<evidence type="ECO:0000313" key="2">
    <source>
        <dbReference type="Proteomes" id="UP000310108"/>
    </source>
</evidence>
<comment type="caution">
    <text evidence="1">The sequence shown here is derived from an EMBL/GenBank/DDBJ whole genome shotgun (WGS) entry which is preliminary data.</text>
</comment>
<sequence>MSRGDPLAEIGGTTRPKVQDLVSNTDIIFMSLSDDAAIEATLDAILGATAPLNLTDKIIVDTSTVHSLTKR</sequence>
<dbReference type="AlphaFoldDB" id="A0A4U6XDX5"/>
<accession>A0A4U6XDX5</accession>
<dbReference type="STRING" id="1306861.A0A4U6XDX5"/>
<protein>
    <recommendedName>
        <fullName evidence="3">6-phosphogluconate dehydrogenase NADP-binding domain-containing protein</fullName>
    </recommendedName>
</protein>
<keyword evidence="2" id="KW-1185">Reference proteome</keyword>
<proteinExistence type="predicted"/>
<evidence type="ECO:0008006" key="3">
    <source>
        <dbReference type="Google" id="ProtNLM"/>
    </source>
</evidence>
<dbReference type="Gene3D" id="3.40.50.720">
    <property type="entry name" value="NAD(P)-binding Rossmann-like Domain"/>
    <property type="match status" value="1"/>
</dbReference>
<name>A0A4U6XDX5_9PEZI</name>
<dbReference type="SUPFAM" id="SSF51735">
    <property type="entry name" value="NAD(P)-binding Rossmann-fold domains"/>
    <property type="match status" value="1"/>
</dbReference>
<dbReference type="OrthoDB" id="435038at2759"/>
<gene>
    <name evidence="1" type="ORF">CTA1_8173</name>
</gene>
<organism evidence="1 2">
    <name type="scientific">Colletotrichum tanaceti</name>
    <dbReference type="NCBI Taxonomy" id="1306861"/>
    <lineage>
        <taxon>Eukaryota</taxon>
        <taxon>Fungi</taxon>
        <taxon>Dikarya</taxon>
        <taxon>Ascomycota</taxon>
        <taxon>Pezizomycotina</taxon>
        <taxon>Sordariomycetes</taxon>
        <taxon>Hypocreomycetidae</taxon>
        <taxon>Glomerellales</taxon>
        <taxon>Glomerellaceae</taxon>
        <taxon>Colletotrichum</taxon>
        <taxon>Colletotrichum destructivum species complex</taxon>
    </lineage>
</organism>
<reference evidence="1 2" key="1">
    <citation type="journal article" date="2019" name="PLoS ONE">
        <title>Comparative genome analysis indicates high evolutionary potential of pathogenicity genes in Colletotrichum tanaceti.</title>
        <authorList>
            <person name="Lelwala R.V."/>
            <person name="Korhonen P.K."/>
            <person name="Young N.D."/>
            <person name="Scott J.B."/>
            <person name="Ades P.A."/>
            <person name="Gasser R.B."/>
            <person name="Taylor P.W.J."/>
        </authorList>
    </citation>
    <scope>NUCLEOTIDE SEQUENCE [LARGE SCALE GENOMIC DNA]</scope>
    <source>
        <strain evidence="1">BRIP57314</strain>
    </source>
</reference>
<dbReference type="InterPro" id="IPR036291">
    <property type="entry name" value="NAD(P)-bd_dom_sf"/>
</dbReference>
<evidence type="ECO:0000313" key="1">
    <source>
        <dbReference type="EMBL" id="TKW53990.1"/>
    </source>
</evidence>
<dbReference type="Proteomes" id="UP000310108">
    <property type="component" value="Unassembled WGS sequence"/>
</dbReference>
<dbReference type="EMBL" id="PJEX01000160">
    <property type="protein sequence ID" value="TKW53990.1"/>
    <property type="molecule type" value="Genomic_DNA"/>
</dbReference>